<gene>
    <name evidence="1" type="ORF">MICAH_5730004</name>
</gene>
<organism evidence="1 2">
    <name type="scientific">Microcystis aeruginosa PCC 9809</name>
    <dbReference type="NCBI Taxonomy" id="1160285"/>
    <lineage>
        <taxon>Bacteria</taxon>
        <taxon>Bacillati</taxon>
        <taxon>Cyanobacteriota</taxon>
        <taxon>Cyanophyceae</taxon>
        <taxon>Oscillatoriophycideae</taxon>
        <taxon>Chroococcales</taxon>
        <taxon>Microcystaceae</taxon>
        <taxon>Microcystis</taxon>
    </lineage>
</organism>
<dbReference type="Proteomes" id="UP000004775">
    <property type="component" value="Unassembled WGS sequence"/>
</dbReference>
<evidence type="ECO:0000313" key="1">
    <source>
        <dbReference type="EMBL" id="CCI29422.1"/>
    </source>
</evidence>
<reference evidence="1 2" key="1">
    <citation type="submission" date="2012-04" db="EMBL/GenBank/DDBJ databases">
        <authorList>
            <person name="Genoscope - CEA"/>
        </authorList>
    </citation>
    <scope>NUCLEOTIDE SEQUENCE [LARGE SCALE GENOMIC DNA]</scope>
    <source>
        <strain evidence="1 2">9809</strain>
    </source>
</reference>
<proteinExistence type="predicted"/>
<dbReference type="AlphaFoldDB" id="I4I548"/>
<dbReference type="EMBL" id="CAIO01000527">
    <property type="protein sequence ID" value="CCI29422.1"/>
    <property type="molecule type" value="Genomic_DNA"/>
</dbReference>
<sequence length="40" mass="4262">MPPEEIEAAEKAYQEYLEGCDPGKSKAELKAELGCGTTSS</sequence>
<protein>
    <submittedName>
        <fullName evidence="1">Uncharacterized protein</fullName>
    </submittedName>
</protein>
<name>I4I548_MICAE</name>
<comment type="caution">
    <text evidence="1">The sequence shown here is derived from an EMBL/GenBank/DDBJ whole genome shotgun (WGS) entry which is preliminary data.</text>
</comment>
<dbReference type="HOGENOM" id="CLU_3292454_0_0_3"/>
<accession>I4I548</accession>
<evidence type="ECO:0000313" key="2">
    <source>
        <dbReference type="Proteomes" id="UP000004775"/>
    </source>
</evidence>